<name>A0A1Y2LN91_EPING</name>
<organism evidence="1 2">
    <name type="scientific">Epicoccum nigrum</name>
    <name type="common">Soil fungus</name>
    <name type="synonym">Epicoccum purpurascens</name>
    <dbReference type="NCBI Taxonomy" id="105696"/>
    <lineage>
        <taxon>Eukaryota</taxon>
        <taxon>Fungi</taxon>
        <taxon>Dikarya</taxon>
        <taxon>Ascomycota</taxon>
        <taxon>Pezizomycotina</taxon>
        <taxon>Dothideomycetes</taxon>
        <taxon>Pleosporomycetidae</taxon>
        <taxon>Pleosporales</taxon>
        <taxon>Pleosporineae</taxon>
        <taxon>Didymellaceae</taxon>
        <taxon>Epicoccum</taxon>
    </lineage>
</organism>
<proteinExistence type="predicted"/>
<evidence type="ECO:0000313" key="1">
    <source>
        <dbReference type="EMBL" id="OSS45069.1"/>
    </source>
</evidence>
<reference evidence="1 2" key="1">
    <citation type="journal article" date="2017" name="Genome Announc.">
        <title>Genome sequence of the saprophytic ascomycete Epicoccum nigrum ICMP 19927 strain isolated from New Zealand.</title>
        <authorList>
            <person name="Fokin M."/>
            <person name="Fleetwood D."/>
            <person name="Weir B.S."/>
            <person name="Villas-Boas S.G."/>
        </authorList>
    </citation>
    <scope>NUCLEOTIDE SEQUENCE [LARGE SCALE GENOMIC DNA]</scope>
    <source>
        <strain evidence="1 2">ICMP 19927</strain>
    </source>
</reference>
<protein>
    <submittedName>
        <fullName evidence="1">Uncharacterized protein</fullName>
    </submittedName>
</protein>
<keyword evidence="2" id="KW-1185">Reference proteome</keyword>
<accession>A0A1Y2LN91</accession>
<dbReference type="EMBL" id="KZ107855">
    <property type="protein sequence ID" value="OSS45069.1"/>
    <property type="molecule type" value="Genomic_DNA"/>
</dbReference>
<evidence type="ECO:0000313" key="2">
    <source>
        <dbReference type="Proteomes" id="UP000193240"/>
    </source>
</evidence>
<gene>
    <name evidence="1" type="ORF">B5807_09410</name>
</gene>
<dbReference type="AlphaFoldDB" id="A0A1Y2LN91"/>
<sequence>MLHCQDVGQDCMSAGANGDWRLADTLFGGPLAPSLFARQRSKLHQAGDIVNLPGRWLEWSRIQDRTHVDDAIDSTTGNGRSIVTADRPGTVHPSPAVDVRYLAGSELQISLLPAFH</sequence>
<dbReference type="InParanoid" id="A0A1Y2LN91"/>
<dbReference type="Proteomes" id="UP000193240">
    <property type="component" value="Unassembled WGS sequence"/>
</dbReference>